<feature type="compositionally biased region" description="Polar residues" evidence="1">
    <location>
        <begin position="26"/>
        <end position="35"/>
    </location>
</feature>
<evidence type="ECO:0000313" key="3">
    <source>
        <dbReference type="Proteomes" id="UP000653454"/>
    </source>
</evidence>
<accession>A0A8S4DTS9</accession>
<sequence>MSRVVSPPRPAPRTPPPRAPPPRSSNCLIRNPSNTKKNMEILTGLITILAESSDI</sequence>
<dbReference type="Proteomes" id="UP000653454">
    <property type="component" value="Unassembled WGS sequence"/>
</dbReference>
<keyword evidence="3" id="KW-1185">Reference proteome</keyword>
<gene>
    <name evidence="2" type="ORF">PLXY2_LOCUS3939</name>
</gene>
<proteinExistence type="predicted"/>
<dbReference type="EMBL" id="CAJHNJ030000010">
    <property type="protein sequence ID" value="CAG9107713.1"/>
    <property type="molecule type" value="Genomic_DNA"/>
</dbReference>
<evidence type="ECO:0000256" key="1">
    <source>
        <dbReference type="SAM" id="MobiDB-lite"/>
    </source>
</evidence>
<feature type="compositionally biased region" description="Pro residues" evidence="1">
    <location>
        <begin position="7"/>
        <end position="23"/>
    </location>
</feature>
<reference evidence="2" key="1">
    <citation type="submission" date="2020-11" db="EMBL/GenBank/DDBJ databases">
        <authorList>
            <person name="Whiteford S."/>
        </authorList>
    </citation>
    <scope>NUCLEOTIDE SEQUENCE</scope>
</reference>
<dbReference type="AlphaFoldDB" id="A0A8S4DTS9"/>
<feature type="region of interest" description="Disordered" evidence="1">
    <location>
        <begin position="1"/>
        <end position="35"/>
    </location>
</feature>
<evidence type="ECO:0000313" key="2">
    <source>
        <dbReference type="EMBL" id="CAG9107713.1"/>
    </source>
</evidence>
<comment type="caution">
    <text evidence="2">The sequence shown here is derived from an EMBL/GenBank/DDBJ whole genome shotgun (WGS) entry which is preliminary data.</text>
</comment>
<protein>
    <submittedName>
        <fullName evidence="2">(diamondback moth) hypothetical protein</fullName>
    </submittedName>
</protein>
<name>A0A8S4DTS9_PLUXY</name>
<organism evidence="2 3">
    <name type="scientific">Plutella xylostella</name>
    <name type="common">Diamondback moth</name>
    <name type="synonym">Plutella maculipennis</name>
    <dbReference type="NCBI Taxonomy" id="51655"/>
    <lineage>
        <taxon>Eukaryota</taxon>
        <taxon>Metazoa</taxon>
        <taxon>Ecdysozoa</taxon>
        <taxon>Arthropoda</taxon>
        <taxon>Hexapoda</taxon>
        <taxon>Insecta</taxon>
        <taxon>Pterygota</taxon>
        <taxon>Neoptera</taxon>
        <taxon>Endopterygota</taxon>
        <taxon>Lepidoptera</taxon>
        <taxon>Glossata</taxon>
        <taxon>Ditrysia</taxon>
        <taxon>Yponomeutoidea</taxon>
        <taxon>Plutellidae</taxon>
        <taxon>Plutella</taxon>
    </lineage>
</organism>